<evidence type="ECO:0000259" key="2">
    <source>
        <dbReference type="Pfam" id="PF00669"/>
    </source>
</evidence>
<dbReference type="PANTHER" id="PTHR42792">
    <property type="entry name" value="FLAGELLIN"/>
    <property type="match status" value="1"/>
</dbReference>
<organism evidence="3 4">
    <name type="scientific">Clostridium butyricum</name>
    <dbReference type="NCBI Taxonomy" id="1492"/>
    <lineage>
        <taxon>Bacteria</taxon>
        <taxon>Bacillati</taxon>
        <taxon>Bacillota</taxon>
        <taxon>Clostridia</taxon>
        <taxon>Eubacteriales</taxon>
        <taxon>Clostridiaceae</taxon>
        <taxon>Clostridium</taxon>
    </lineage>
</organism>
<evidence type="ECO:0000256" key="1">
    <source>
        <dbReference type="ARBA" id="ARBA00020110"/>
    </source>
</evidence>
<dbReference type="SUPFAM" id="SSF64518">
    <property type="entry name" value="Phase 1 flagellin"/>
    <property type="match status" value="1"/>
</dbReference>
<dbReference type="Proteomes" id="UP000238081">
    <property type="component" value="Unassembled WGS sequence"/>
</dbReference>
<gene>
    <name evidence="3" type="ORF">AWN73_06670</name>
</gene>
<dbReference type="AlphaFoldDB" id="A0A2S7FFF0"/>
<dbReference type="InterPro" id="IPR001492">
    <property type="entry name" value="Flagellin"/>
</dbReference>
<comment type="caution">
    <text evidence="3">The sequence shown here is derived from an EMBL/GenBank/DDBJ whole genome shotgun (WGS) entry which is preliminary data.</text>
</comment>
<accession>A0A2S7FFF0</accession>
<dbReference type="GO" id="GO:0009288">
    <property type="term" value="C:bacterial-type flagellum"/>
    <property type="evidence" value="ECO:0007669"/>
    <property type="project" value="InterPro"/>
</dbReference>
<dbReference type="RefSeq" id="WP_043665810.1">
    <property type="nucleotide sequence ID" value="NZ_JSEG01000019.1"/>
</dbReference>
<dbReference type="Gene3D" id="1.20.1330.10">
    <property type="entry name" value="f41 fragment of flagellin, N-terminal domain"/>
    <property type="match status" value="1"/>
</dbReference>
<dbReference type="Pfam" id="PF00669">
    <property type="entry name" value="Flagellin_N"/>
    <property type="match status" value="1"/>
</dbReference>
<name>A0A2S7FFF0_CLOBU</name>
<dbReference type="GO" id="GO:0005198">
    <property type="term" value="F:structural molecule activity"/>
    <property type="evidence" value="ECO:0007669"/>
    <property type="project" value="InterPro"/>
</dbReference>
<protein>
    <recommendedName>
        <fullName evidence="1">Flagellin</fullName>
    </recommendedName>
</protein>
<sequence>MRELLLKTVLLFKNVFSSNKFDKKIMKTDKKSDPNGLCMAEKIEAQICGIKMAIRNTEDGIKMLKKADESLLQVQKILHKMNELAVQSASGTYSKEQREEANVNFQAYKEEINHIGIQSLHNGIPIFDPSRNPNIDNIDYTLKLQIGAGAKETIMIKIDPMNISIIGLADASLITQEGARIAIDGVLKAIDIISNRRIIISTTQSKLKDIIEHQTIMIENLSNATSLNRDVSMTKINNKYSYNVIPLIKDKKAN</sequence>
<evidence type="ECO:0000313" key="3">
    <source>
        <dbReference type="EMBL" id="PPV17681.1"/>
    </source>
</evidence>
<reference evidence="3 4" key="1">
    <citation type="submission" date="2016-01" db="EMBL/GenBank/DDBJ databases">
        <title>Characterization of the Clostridium difficile lineages that are prevalent in Hong Kong and China.</title>
        <authorList>
            <person name="Kwok J.S.-L."/>
            <person name="Lam W.-Y."/>
            <person name="Ip M."/>
            <person name="Chan T.-F."/>
            <person name="Hawkey P.M."/>
            <person name="Tsui S.K.-W."/>
        </authorList>
    </citation>
    <scope>NUCLEOTIDE SEQUENCE [LARGE SCALE GENOMIC DNA]</scope>
    <source>
        <strain evidence="3 4">300064</strain>
    </source>
</reference>
<feature type="domain" description="Flagellin N-terminal" evidence="2">
    <location>
        <begin position="31"/>
        <end position="129"/>
    </location>
</feature>
<dbReference type="EMBL" id="LRDH01000002">
    <property type="protein sequence ID" value="PPV17681.1"/>
    <property type="molecule type" value="Genomic_DNA"/>
</dbReference>
<evidence type="ECO:0000313" key="4">
    <source>
        <dbReference type="Proteomes" id="UP000238081"/>
    </source>
</evidence>
<dbReference type="InterPro" id="IPR001029">
    <property type="entry name" value="Flagellin_N"/>
</dbReference>
<proteinExistence type="predicted"/>
<dbReference type="PANTHER" id="PTHR42792:SF2">
    <property type="entry name" value="FLAGELLIN"/>
    <property type="match status" value="1"/>
</dbReference>